<dbReference type="SMART" id="SM00267">
    <property type="entry name" value="GGDEF"/>
    <property type="match status" value="1"/>
</dbReference>
<dbReference type="NCBIfam" id="TIGR00254">
    <property type="entry name" value="GGDEF"/>
    <property type="match status" value="1"/>
</dbReference>
<evidence type="ECO:0000256" key="1">
    <source>
        <dbReference type="SAM" id="Phobius"/>
    </source>
</evidence>
<feature type="transmembrane region" description="Helical" evidence="1">
    <location>
        <begin position="20"/>
        <end position="39"/>
    </location>
</feature>
<keyword evidence="4" id="KW-1185">Reference proteome</keyword>
<gene>
    <name evidence="3" type="ORF">DW099_17885</name>
</gene>
<dbReference type="EMBL" id="QRMS01000007">
    <property type="protein sequence ID" value="RHJ84069.1"/>
    <property type="molecule type" value="Genomic_DNA"/>
</dbReference>
<sequence length="413" mass="47992">MPAGWRKALTWGIARKEKIFIIMTMITLLTILASIIYCYEAEAFQKSVKLISEVPRYRRLCCYLLVMAGGIAVLFWYIPLPLCFVVLYLILCIGGLSRQDGKKSFYIVNMQFVYFASINLIILGTMALANRADINIVLMRPGLQGVSLILTMLANALGIHLMRSIIDRQENLFFVYERPEFLLLGYSMWFWLIVVFVDSIPSMFRLPADLVSLFLIGSNVLVLFLLAFFHIHVYHITENAYLEEEKIRLKTEEREQRLRTAMMEKDAYIDYLTGAFTRTYAQKQMAEMMDNGYSFCMVYIDLDSLKHINDEQGHIQGDLHLKLFVSKLKAQLRSLDTLSRLGGDEFLILMPDCTEEETEGRMKAIRERMEQDKVYKICYSYGVVWVPAHSKSDIAEYLNEADRRMYEDKKGRR</sequence>
<organism evidence="3 4">
    <name type="scientific">Emergencia timonensis</name>
    <dbReference type="NCBI Taxonomy" id="1776384"/>
    <lineage>
        <taxon>Bacteria</taxon>
        <taxon>Bacillati</taxon>
        <taxon>Bacillota</taxon>
        <taxon>Clostridia</taxon>
        <taxon>Peptostreptococcales</taxon>
        <taxon>Anaerovoracaceae</taxon>
        <taxon>Emergencia</taxon>
    </lineage>
</organism>
<accession>A0A415DVH8</accession>
<dbReference type="OrthoDB" id="9805474at2"/>
<evidence type="ECO:0000313" key="4">
    <source>
        <dbReference type="Proteomes" id="UP000284841"/>
    </source>
</evidence>
<dbReference type="STRING" id="1776384.GCA_900086585_00447"/>
<comment type="caution">
    <text evidence="3">The sequence shown here is derived from an EMBL/GenBank/DDBJ whole genome shotgun (WGS) entry which is preliminary data.</text>
</comment>
<keyword evidence="1" id="KW-0812">Transmembrane</keyword>
<dbReference type="InterPro" id="IPR050469">
    <property type="entry name" value="Diguanylate_Cyclase"/>
</dbReference>
<dbReference type="Gene3D" id="3.30.70.270">
    <property type="match status" value="1"/>
</dbReference>
<dbReference type="GO" id="GO:0052621">
    <property type="term" value="F:diguanylate cyclase activity"/>
    <property type="evidence" value="ECO:0007669"/>
    <property type="project" value="TreeGrafter"/>
</dbReference>
<evidence type="ECO:0000259" key="2">
    <source>
        <dbReference type="PROSITE" id="PS50887"/>
    </source>
</evidence>
<feature type="transmembrane region" description="Helical" evidence="1">
    <location>
        <begin position="210"/>
        <end position="231"/>
    </location>
</feature>
<feature type="domain" description="GGDEF" evidence="2">
    <location>
        <begin position="293"/>
        <end position="413"/>
    </location>
</feature>
<dbReference type="PANTHER" id="PTHR45138:SF9">
    <property type="entry name" value="DIGUANYLATE CYCLASE DGCM-RELATED"/>
    <property type="match status" value="1"/>
</dbReference>
<dbReference type="Proteomes" id="UP000284841">
    <property type="component" value="Unassembled WGS sequence"/>
</dbReference>
<dbReference type="InterPro" id="IPR029787">
    <property type="entry name" value="Nucleotide_cyclase"/>
</dbReference>
<dbReference type="CDD" id="cd01949">
    <property type="entry name" value="GGDEF"/>
    <property type="match status" value="1"/>
</dbReference>
<dbReference type="InterPro" id="IPR000160">
    <property type="entry name" value="GGDEF_dom"/>
</dbReference>
<proteinExistence type="predicted"/>
<reference evidence="3 4" key="1">
    <citation type="submission" date="2018-08" db="EMBL/GenBank/DDBJ databases">
        <title>A genome reference for cultivated species of the human gut microbiota.</title>
        <authorList>
            <person name="Zou Y."/>
            <person name="Xue W."/>
            <person name="Luo G."/>
        </authorList>
    </citation>
    <scope>NUCLEOTIDE SEQUENCE [LARGE SCALE GENOMIC DNA]</scope>
    <source>
        <strain evidence="3 4">AM07-24</strain>
    </source>
</reference>
<dbReference type="PROSITE" id="PS50887">
    <property type="entry name" value="GGDEF"/>
    <property type="match status" value="1"/>
</dbReference>
<name>A0A415DVH8_9FIRM</name>
<dbReference type="InterPro" id="IPR043128">
    <property type="entry name" value="Rev_trsase/Diguanyl_cyclase"/>
</dbReference>
<dbReference type="PANTHER" id="PTHR45138">
    <property type="entry name" value="REGULATORY COMPONENTS OF SENSORY TRANSDUCTION SYSTEM"/>
    <property type="match status" value="1"/>
</dbReference>
<dbReference type="Pfam" id="PF00990">
    <property type="entry name" value="GGDEF"/>
    <property type="match status" value="1"/>
</dbReference>
<keyword evidence="1" id="KW-1133">Transmembrane helix</keyword>
<keyword evidence="1" id="KW-0472">Membrane</keyword>
<evidence type="ECO:0000313" key="3">
    <source>
        <dbReference type="EMBL" id="RHJ84069.1"/>
    </source>
</evidence>
<feature type="transmembrane region" description="Helical" evidence="1">
    <location>
        <begin position="111"/>
        <end position="130"/>
    </location>
</feature>
<feature type="transmembrane region" description="Helical" evidence="1">
    <location>
        <begin position="142"/>
        <end position="161"/>
    </location>
</feature>
<feature type="transmembrane region" description="Helical" evidence="1">
    <location>
        <begin position="60"/>
        <end position="91"/>
    </location>
</feature>
<protein>
    <submittedName>
        <fullName evidence="3">GGDEF domain-containing protein</fullName>
    </submittedName>
</protein>
<feature type="transmembrane region" description="Helical" evidence="1">
    <location>
        <begin position="181"/>
        <end position="198"/>
    </location>
</feature>
<dbReference type="AlphaFoldDB" id="A0A415DVH8"/>
<dbReference type="SUPFAM" id="SSF55073">
    <property type="entry name" value="Nucleotide cyclase"/>
    <property type="match status" value="1"/>
</dbReference>